<sequence>MADPAEQLFDLPFDGEMPMPAALVRAPSYTGPFADELAKLVRENPTPDPRRWEQAKRDAIEFLSDWGDQAAELGWTAEELFGLHPVAPLTRYDVMGLVWLLNGKEISSIDERTAKIGATTYYRTKP</sequence>
<name>A0ABV3PG38_9HYPH</name>
<dbReference type="Proteomes" id="UP001555786">
    <property type="component" value="Unassembled WGS sequence"/>
</dbReference>
<comment type="caution">
    <text evidence="1">The sequence shown here is derived from an EMBL/GenBank/DDBJ whole genome shotgun (WGS) entry which is preliminary data.</text>
</comment>
<protein>
    <submittedName>
        <fullName evidence="1">Uncharacterized protein</fullName>
    </submittedName>
</protein>
<reference evidence="1 2" key="1">
    <citation type="submission" date="2024-07" db="EMBL/GenBank/DDBJ databases">
        <title>Description of Labrys sedimenti sp. nov., isolated from a diclofenac-degrading enrichment culture.</title>
        <authorList>
            <person name="Tancsics A."/>
            <person name="Csepanyi A."/>
        </authorList>
    </citation>
    <scope>NUCLEOTIDE SEQUENCE [LARGE SCALE GENOMIC DNA]</scope>
    <source>
        <strain evidence="1 2">LMG 23578</strain>
    </source>
</reference>
<dbReference type="RefSeq" id="WP_367622942.1">
    <property type="nucleotide sequence ID" value="NZ_JBFNQD010000001.1"/>
</dbReference>
<gene>
    <name evidence="1" type="ORF">ABXS05_03480</name>
</gene>
<dbReference type="EMBL" id="JBFNQD010000001">
    <property type="protein sequence ID" value="MEW9304585.1"/>
    <property type="molecule type" value="Genomic_DNA"/>
</dbReference>
<organism evidence="1 2">
    <name type="scientific">Labrys neptuniae</name>
    <dbReference type="NCBI Taxonomy" id="376174"/>
    <lineage>
        <taxon>Bacteria</taxon>
        <taxon>Pseudomonadati</taxon>
        <taxon>Pseudomonadota</taxon>
        <taxon>Alphaproteobacteria</taxon>
        <taxon>Hyphomicrobiales</taxon>
        <taxon>Xanthobacteraceae</taxon>
        <taxon>Labrys</taxon>
    </lineage>
</organism>
<proteinExistence type="predicted"/>
<evidence type="ECO:0000313" key="2">
    <source>
        <dbReference type="Proteomes" id="UP001555786"/>
    </source>
</evidence>
<keyword evidence="2" id="KW-1185">Reference proteome</keyword>
<accession>A0ABV3PG38</accession>
<evidence type="ECO:0000313" key="1">
    <source>
        <dbReference type="EMBL" id="MEW9304585.1"/>
    </source>
</evidence>